<feature type="compositionally biased region" description="Polar residues" evidence="3">
    <location>
        <begin position="639"/>
        <end position="648"/>
    </location>
</feature>
<keyword evidence="5" id="KW-0732">Signal</keyword>
<keyword evidence="4" id="KW-1133">Transmembrane helix</keyword>
<feature type="transmembrane region" description="Helical" evidence="4">
    <location>
        <begin position="433"/>
        <end position="463"/>
    </location>
</feature>
<proteinExistence type="predicted"/>
<keyword evidence="1" id="KW-0677">Repeat</keyword>
<feature type="region of interest" description="Disordered" evidence="3">
    <location>
        <begin position="660"/>
        <end position="703"/>
    </location>
</feature>
<evidence type="ECO:0000256" key="2">
    <source>
        <dbReference type="ARBA" id="ARBA00023004"/>
    </source>
</evidence>
<feature type="compositionally biased region" description="Polar residues" evidence="3">
    <location>
        <begin position="688"/>
        <end position="703"/>
    </location>
</feature>
<feature type="region of interest" description="Disordered" evidence="3">
    <location>
        <begin position="472"/>
        <end position="494"/>
    </location>
</feature>
<dbReference type="EMBL" id="JAFCIX010000406">
    <property type="protein sequence ID" value="KAH6591479.1"/>
    <property type="molecule type" value="Genomic_DNA"/>
</dbReference>
<dbReference type="SUPFAM" id="SSF117281">
    <property type="entry name" value="Kelch motif"/>
    <property type="match status" value="1"/>
</dbReference>
<feature type="compositionally biased region" description="Basic and acidic residues" evidence="3">
    <location>
        <begin position="472"/>
        <end position="481"/>
    </location>
</feature>
<dbReference type="Proteomes" id="UP001648503">
    <property type="component" value="Unassembled WGS sequence"/>
</dbReference>
<evidence type="ECO:0000313" key="7">
    <source>
        <dbReference type="Proteomes" id="UP001648503"/>
    </source>
</evidence>
<dbReference type="InterPro" id="IPR015915">
    <property type="entry name" value="Kelch-typ_b-propeller"/>
</dbReference>
<evidence type="ECO:0008006" key="8">
    <source>
        <dbReference type="Google" id="ProtNLM"/>
    </source>
</evidence>
<protein>
    <recommendedName>
        <fullName evidence="8">Galactose oxidase</fullName>
    </recommendedName>
</protein>
<dbReference type="PANTHER" id="PTHR47435:SF4">
    <property type="entry name" value="KELCH REPEAT PROTEIN (AFU_ORTHOLOGUE AFUA_5G12780)"/>
    <property type="match status" value="1"/>
</dbReference>
<evidence type="ECO:0000256" key="4">
    <source>
        <dbReference type="SAM" id="Phobius"/>
    </source>
</evidence>
<sequence length="703" mass="75818">MSRCLRNAQPSLILLCAVMFTLIETVVAQNVVNTTDNSIRAYSSLFIWNDSLLAYGGVENYAPGINAESTALVYNFTTHTWNKTVYNVSLADKEPLSYSPSLAAHTTHVVSARVALHMFGMISIPIETPGSWEPSKTAFSAFVYSLDLVSMTSSVFTTIPMIGQDNAPSPRSRHASVWDASSGVIWVFGGYSSFGALTDMWSLTVSSGVWTRMPDAPGGVAGVASIASSMVLLGTDIVVACGNRGPESTATNGFFRFDTKSHIWSSLNSSGPMPTSRSFSSMAATTNTTALIYSGRSNSSTPVADSWMLRLDAQKNTLQFASLPFQSANPPFLPDRAAKIPTPRESASIVSDASGNIIVFGGHTGQTRPTDGSIYIFSGSEWIDPASFKIGQASNPSKISFDGSQTTVPRTVPPSATDGITTPADAATQDESWVFSTAFIAITIALTCILVALACLFGAIYMYRARKIRMHTEEARSRQPDDPMVSQPGRTSTTYLAESRRSILGDDDTQPLYMHVARPRTSVAQPPQSTTPSDMEPHSERTLQNPTPNSLIMEYNQAPPAAPQLSLAPWSSASIARNVGAYTLSPVVESDERRSRPINNMPEGSQPILATSKPDRVSHMRPDQHNPYFNPNMPKPTRHTPTSEVSSPAARSTLPIFIESHPVPSGSANLSPHDNVAPQQYYYAYSNDGGSSDASHRSFQSPH</sequence>
<organism evidence="6 7">
    <name type="scientific">Batrachochytrium salamandrivorans</name>
    <dbReference type="NCBI Taxonomy" id="1357716"/>
    <lineage>
        <taxon>Eukaryota</taxon>
        <taxon>Fungi</taxon>
        <taxon>Fungi incertae sedis</taxon>
        <taxon>Chytridiomycota</taxon>
        <taxon>Chytridiomycota incertae sedis</taxon>
        <taxon>Chytridiomycetes</taxon>
        <taxon>Rhizophydiales</taxon>
        <taxon>Rhizophydiales incertae sedis</taxon>
        <taxon>Batrachochytrium</taxon>
    </lineage>
</organism>
<evidence type="ECO:0000256" key="5">
    <source>
        <dbReference type="SAM" id="SignalP"/>
    </source>
</evidence>
<feature type="chain" id="PRO_5046064588" description="Galactose oxidase" evidence="5">
    <location>
        <begin position="29"/>
        <end position="703"/>
    </location>
</feature>
<dbReference type="Pfam" id="PF24681">
    <property type="entry name" value="Kelch_KLHDC2_KLHL20_DRC7"/>
    <property type="match status" value="1"/>
</dbReference>
<feature type="region of interest" description="Disordered" evidence="3">
    <location>
        <begin position="626"/>
        <end position="648"/>
    </location>
</feature>
<keyword evidence="2" id="KW-0408">Iron</keyword>
<feature type="region of interest" description="Disordered" evidence="3">
    <location>
        <begin position="517"/>
        <end position="554"/>
    </location>
</feature>
<dbReference type="Gene3D" id="2.120.10.80">
    <property type="entry name" value="Kelch-type beta propeller"/>
    <property type="match status" value="2"/>
</dbReference>
<accession>A0ABQ8F3G2</accession>
<feature type="compositionally biased region" description="Polar residues" evidence="3">
    <location>
        <begin position="522"/>
        <end position="533"/>
    </location>
</feature>
<gene>
    <name evidence="6" type="ORF">BASA50_008655</name>
</gene>
<reference evidence="6 7" key="1">
    <citation type="submission" date="2021-02" db="EMBL/GenBank/DDBJ databases">
        <title>Variation within the Batrachochytrium salamandrivorans European outbreak.</title>
        <authorList>
            <person name="Kelly M."/>
            <person name="Pasmans F."/>
            <person name="Shea T.P."/>
            <person name="Munoz J.F."/>
            <person name="Carranza S."/>
            <person name="Cuomo C.A."/>
            <person name="Martel A."/>
        </authorList>
    </citation>
    <scope>NUCLEOTIDE SEQUENCE [LARGE SCALE GENOMIC DNA]</scope>
    <source>
        <strain evidence="6 7">AMFP18/2</strain>
    </source>
</reference>
<comment type="caution">
    <text evidence="6">The sequence shown here is derived from an EMBL/GenBank/DDBJ whole genome shotgun (WGS) entry which is preliminary data.</text>
</comment>
<dbReference type="PANTHER" id="PTHR47435">
    <property type="entry name" value="KELCH REPEAT PROTEIN (AFU_ORTHOLOGUE AFUA_5G12780)"/>
    <property type="match status" value="1"/>
</dbReference>
<keyword evidence="7" id="KW-1185">Reference proteome</keyword>
<keyword evidence="4" id="KW-0472">Membrane</keyword>
<name>A0ABQ8F3G2_9FUNG</name>
<evidence type="ECO:0000256" key="1">
    <source>
        <dbReference type="ARBA" id="ARBA00022737"/>
    </source>
</evidence>
<evidence type="ECO:0000256" key="3">
    <source>
        <dbReference type="SAM" id="MobiDB-lite"/>
    </source>
</evidence>
<evidence type="ECO:0000313" key="6">
    <source>
        <dbReference type="EMBL" id="KAH6591479.1"/>
    </source>
</evidence>
<feature type="signal peptide" evidence="5">
    <location>
        <begin position="1"/>
        <end position="28"/>
    </location>
</feature>
<keyword evidence="4" id="KW-0812">Transmembrane</keyword>